<evidence type="ECO:0000256" key="1">
    <source>
        <dbReference type="SAM" id="MobiDB-lite"/>
    </source>
</evidence>
<sequence length="150" mass="16896">MLTGSKEKLKWTRRSDSPRNRTRISSPSQMPKVKKCEPVVLYDVIVVVVVEANLVANASDWVLDTGYVPELCRSHRWRMHLYGALLNKESLKLLFEADKVVLTHNREFVGKGYLSGGLFLFNIDSIINENASTSAYIDSTSAYISESVDV</sequence>
<gene>
    <name evidence="2" type="ORF">LIER_22974</name>
</gene>
<dbReference type="Proteomes" id="UP001454036">
    <property type="component" value="Unassembled WGS sequence"/>
</dbReference>
<protein>
    <submittedName>
        <fullName evidence="2">Uncharacterized protein</fullName>
    </submittedName>
</protein>
<dbReference type="EMBL" id="BAABME010006380">
    <property type="protein sequence ID" value="GAA0168206.1"/>
    <property type="molecule type" value="Genomic_DNA"/>
</dbReference>
<proteinExistence type="predicted"/>
<reference evidence="2 3" key="1">
    <citation type="submission" date="2024-01" db="EMBL/GenBank/DDBJ databases">
        <title>The complete chloroplast genome sequence of Lithospermum erythrorhizon: insights into the phylogenetic relationship among Boraginaceae species and the maternal lineages of purple gromwells.</title>
        <authorList>
            <person name="Okada T."/>
            <person name="Watanabe K."/>
        </authorList>
    </citation>
    <scope>NUCLEOTIDE SEQUENCE [LARGE SCALE GENOMIC DNA]</scope>
</reference>
<feature type="region of interest" description="Disordered" evidence="1">
    <location>
        <begin position="1"/>
        <end position="30"/>
    </location>
</feature>
<name>A0AAV3QY17_LITER</name>
<evidence type="ECO:0000313" key="3">
    <source>
        <dbReference type="Proteomes" id="UP001454036"/>
    </source>
</evidence>
<evidence type="ECO:0000313" key="2">
    <source>
        <dbReference type="EMBL" id="GAA0168206.1"/>
    </source>
</evidence>
<feature type="compositionally biased region" description="Basic and acidic residues" evidence="1">
    <location>
        <begin position="1"/>
        <end position="19"/>
    </location>
</feature>
<keyword evidence="3" id="KW-1185">Reference proteome</keyword>
<accession>A0AAV3QY17</accession>
<dbReference type="AlphaFoldDB" id="A0AAV3QY17"/>
<organism evidence="2 3">
    <name type="scientific">Lithospermum erythrorhizon</name>
    <name type="common">Purple gromwell</name>
    <name type="synonym">Lithospermum officinale var. erythrorhizon</name>
    <dbReference type="NCBI Taxonomy" id="34254"/>
    <lineage>
        <taxon>Eukaryota</taxon>
        <taxon>Viridiplantae</taxon>
        <taxon>Streptophyta</taxon>
        <taxon>Embryophyta</taxon>
        <taxon>Tracheophyta</taxon>
        <taxon>Spermatophyta</taxon>
        <taxon>Magnoliopsida</taxon>
        <taxon>eudicotyledons</taxon>
        <taxon>Gunneridae</taxon>
        <taxon>Pentapetalae</taxon>
        <taxon>asterids</taxon>
        <taxon>lamiids</taxon>
        <taxon>Boraginales</taxon>
        <taxon>Boraginaceae</taxon>
        <taxon>Boraginoideae</taxon>
        <taxon>Lithospermeae</taxon>
        <taxon>Lithospermum</taxon>
    </lineage>
</organism>
<comment type="caution">
    <text evidence="2">The sequence shown here is derived from an EMBL/GenBank/DDBJ whole genome shotgun (WGS) entry which is preliminary data.</text>
</comment>